<accession>A0A7Z2VUP4</accession>
<reference evidence="2 3" key="1">
    <citation type="submission" date="2020-04" db="EMBL/GenBank/DDBJ databases">
        <title>Genome sequencing of novel species.</title>
        <authorList>
            <person name="Heo J."/>
            <person name="Kim S.-J."/>
            <person name="Kim J.-S."/>
            <person name="Hong S.-B."/>
            <person name="Kwon S.-W."/>
        </authorList>
    </citation>
    <scope>NUCLEOTIDE SEQUENCE [LARGE SCALE GENOMIC DNA]</scope>
    <source>
        <strain evidence="2 3">GN2-R2</strain>
    </source>
</reference>
<gene>
    <name evidence="2" type="ORF">HH212_03660</name>
</gene>
<dbReference type="AlphaFoldDB" id="A0A7Z2VUP4"/>
<sequence>MTLSRFLQRLASGDDASGGGAASLRNVAVWLFIALVALFLTQPSGGPFSAPGMQVPWPAELGLDGGMPVPEQGGGTAPSHRHADAGTRLRSAWTAHGRGWTYGRA</sequence>
<feature type="region of interest" description="Disordered" evidence="1">
    <location>
        <begin position="59"/>
        <end position="85"/>
    </location>
</feature>
<dbReference type="EMBL" id="CP051685">
    <property type="protein sequence ID" value="QJD99239.1"/>
    <property type="molecule type" value="Genomic_DNA"/>
</dbReference>
<protein>
    <submittedName>
        <fullName evidence="2">Uncharacterized protein</fullName>
    </submittedName>
</protein>
<evidence type="ECO:0000256" key="1">
    <source>
        <dbReference type="SAM" id="MobiDB-lite"/>
    </source>
</evidence>
<dbReference type="KEGG" id="mfy:HH212_03660"/>
<name>A0A7Z2VUP4_9BURK</name>
<keyword evidence="3" id="KW-1185">Reference proteome</keyword>
<evidence type="ECO:0000313" key="3">
    <source>
        <dbReference type="Proteomes" id="UP000502415"/>
    </source>
</evidence>
<dbReference type="RefSeq" id="WP_169434136.1">
    <property type="nucleotide sequence ID" value="NZ_CP051685.1"/>
</dbReference>
<proteinExistence type="predicted"/>
<dbReference type="Proteomes" id="UP000502415">
    <property type="component" value="Chromosome"/>
</dbReference>
<evidence type="ECO:0000313" key="2">
    <source>
        <dbReference type="EMBL" id="QJD99239.1"/>
    </source>
</evidence>
<organism evidence="2 3">
    <name type="scientific">Massilia forsythiae</name>
    <dbReference type="NCBI Taxonomy" id="2728020"/>
    <lineage>
        <taxon>Bacteria</taxon>
        <taxon>Pseudomonadati</taxon>
        <taxon>Pseudomonadota</taxon>
        <taxon>Betaproteobacteria</taxon>
        <taxon>Burkholderiales</taxon>
        <taxon>Oxalobacteraceae</taxon>
        <taxon>Telluria group</taxon>
        <taxon>Massilia</taxon>
    </lineage>
</organism>